<dbReference type="InterPro" id="IPR038063">
    <property type="entry name" value="Transpep_catalytic_dom"/>
</dbReference>
<dbReference type="EMBL" id="LSRF01000017">
    <property type="protein sequence ID" value="KXP11891.1"/>
    <property type="molecule type" value="Genomic_DNA"/>
</dbReference>
<dbReference type="RefSeq" id="WP_068570923.1">
    <property type="nucleotide sequence ID" value="NZ_LSRF01000017.1"/>
</dbReference>
<dbReference type="Gene3D" id="2.40.440.10">
    <property type="entry name" value="L,D-transpeptidase catalytic domain-like"/>
    <property type="match status" value="1"/>
</dbReference>
<evidence type="ECO:0000256" key="7">
    <source>
        <dbReference type="ARBA" id="ARBA00023136"/>
    </source>
</evidence>
<dbReference type="Gene3D" id="2.60.40.3710">
    <property type="match status" value="1"/>
</dbReference>
<evidence type="ECO:0000256" key="14">
    <source>
        <dbReference type="SAM" id="SignalP"/>
    </source>
</evidence>
<name>A0A138AN48_9ACTN</name>
<keyword evidence="3" id="KW-0808">Transferase</keyword>
<comment type="pathway">
    <text evidence="12">Glycan biosynthesis.</text>
</comment>
<dbReference type="Pfam" id="PF17964">
    <property type="entry name" value="Big_10"/>
    <property type="match status" value="1"/>
</dbReference>
<dbReference type="PANTHER" id="PTHR30582:SF2">
    <property type="entry name" value="L,D-TRANSPEPTIDASE YCIB-RELATED"/>
    <property type="match status" value="1"/>
</dbReference>
<dbReference type="PROSITE" id="PS52029">
    <property type="entry name" value="LD_TPASE"/>
    <property type="match status" value="1"/>
</dbReference>
<evidence type="ECO:0000256" key="4">
    <source>
        <dbReference type="ARBA" id="ARBA00022729"/>
    </source>
</evidence>
<keyword evidence="10" id="KW-0012">Acyltransferase</keyword>
<dbReference type="CDD" id="cd13432">
    <property type="entry name" value="LDT_IgD_like_2"/>
    <property type="match status" value="1"/>
</dbReference>
<dbReference type="InterPro" id="IPR005490">
    <property type="entry name" value="LD_TPept_cat_dom"/>
</dbReference>
<proteinExistence type="predicted"/>
<dbReference type="STRING" id="239498.AXK60_24545"/>
<evidence type="ECO:0000256" key="12">
    <source>
        <dbReference type="ARBA" id="ARBA00060592"/>
    </source>
</evidence>
<dbReference type="Pfam" id="PF03734">
    <property type="entry name" value="YkuD"/>
    <property type="match status" value="1"/>
</dbReference>
<keyword evidence="6 13" id="KW-0573">Peptidoglycan synthesis</keyword>
<dbReference type="OrthoDB" id="5242354at2"/>
<dbReference type="GO" id="GO:0018104">
    <property type="term" value="P:peptidoglycan-protein cross-linking"/>
    <property type="evidence" value="ECO:0007669"/>
    <property type="project" value="TreeGrafter"/>
</dbReference>
<evidence type="ECO:0000256" key="10">
    <source>
        <dbReference type="ARBA" id="ARBA00023315"/>
    </source>
</evidence>
<feature type="domain" description="L,D-TPase catalytic" evidence="15">
    <location>
        <begin position="250"/>
        <end position="375"/>
    </location>
</feature>
<accession>A0A138AN48</accession>
<dbReference type="GO" id="GO:0071972">
    <property type="term" value="F:peptidoglycan L,D-transpeptidase activity"/>
    <property type="evidence" value="ECO:0007669"/>
    <property type="project" value="TreeGrafter"/>
</dbReference>
<dbReference type="PANTHER" id="PTHR30582">
    <property type="entry name" value="L,D-TRANSPEPTIDASE"/>
    <property type="match status" value="1"/>
</dbReference>
<evidence type="ECO:0000313" key="17">
    <source>
        <dbReference type="Proteomes" id="UP000070258"/>
    </source>
</evidence>
<dbReference type="InterPro" id="IPR041280">
    <property type="entry name" value="Big_10"/>
</dbReference>
<organism evidence="16 17">
    <name type="scientific">Tsukamurella pseudospumae</name>
    <dbReference type="NCBI Taxonomy" id="239498"/>
    <lineage>
        <taxon>Bacteria</taxon>
        <taxon>Bacillati</taxon>
        <taxon>Actinomycetota</taxon>
        <taxon>Actinomycetes</taxon>
        <taxon>Mycobacteriales</taxon>
        <taxon>Tsukamurellaceae</taxon>
        <taxon>Tsukamurella</taxon>
    </lineage>
</organism>
<sequence length="406" mass="43550">MRIRPVVSRRALTVVAATAVIAALVASCTTSANDAMPLPDASQKITDSTPFFDLLRPQITSSVKNGAVDVQPGLPVKVTASGGTLTKVVMTNPDGKEVAGKLSDDGRSWSNSEVLGYNKQYKLRAEANGVGGVNVANETFSTQSPNNQTQAYFSTVGEPVVGVGQTVGVKFDEAIKDRVAAQRAITVNTEPPVEGAFYWISPSEVRWRPQNYFKPGTKVSVDVKIYGVDLGNGTFGQKDASTKFTIGDEVIATVSDKDKIVRISRNGKLVKTMPTSMGEPNNATPNGIYMIGDHRDQMIMDSSTYGVPVNSANGYRTLVDYATQMSYSGIYVHSAPWSISQQGVSNASHGCLNVSPDNALWFLQNTRRGDIVKVTDTIASTLEGNDGLGDWNVPWEVWRAGNAKTG</sequence>
<keyword evidence="7" id="KW-0472">Membrane</keyword>
<dbReference type="UniPathway" id="UPA00219"/>
<gene>
    <name evidence="16" type="ORF">AXK60_24545</name>
</gene>
<evidence type="ECO:0000256" key="13">
    <source>
        <dbReference type="PROSITE-ProRule" id="PRU01373"/>
    </source>
</evidence>
<keyword evidence="8" id="KW-0564">Palmitate</keyword>
<evidence type="ECO:0000256" key="5">
    <source>
        <dbReference type="ARBA" id="ARBA00022960"/>
    </source>
</evidence>
<dbReference type="SUPFAM" id="SSF141523">
    <property type="entry name" value="L,D-transpeptidase catalytic domain-like"/>
    <property type="match status" value="1"/>
</dbReference>
<dbReference type="GO" id="GO:0071555">
    <property type="term" value="P:cell wall organization"/>
    <property type="evidence" value="ECO:0007669"/>
    <property type="project" value="UniProtKB-UniRule"/>
</dbReference>
<dbReference type="CDD" id="cd16913">
    <property type="entry name" value="YkuD_like"/>
    <property type="match status" value="1"/>
</dbReference>
<feature type="chain" id="PRO_5007483470" description="L,D-TPase catalytic domain-containing protein" evidence="14">
    <location>
        <begin position="33"/>
        <end position="406"/>
    </location>
</feature>
<dbReference type="AlphaFoldDB" id="A0A138AN48"/>
<evidence type="ECO:0000256" key="3">
    <source>
        <dbReference type="ARBA" id="ARBA00022679"/>
    </source>
</evidence>
<evidence type="ECO:0000256" key="6">
    <source>
        <dbReference type="ARBA" id="ARBA00022984"/>
    </source>
</evidence>
<dbReference type="GO" id="GO:0005576">
    <property type="term" value="C:extracellular region"/>
    <property type="evidence" value="ECO:0007669"/>
    <property type="project" value="TreeGrafter"/>
</dbReference>
<comment type="caution">
    <text evidence="16">The sequence shown here is derived from an EMBL/GenBank/DDBJ whole genome shotgun (WGS) entry which is preliminary data.</text>
</comment>
<evidence type="ECO:0000256" key="1">
    <source>
        <dbReference type="ARBA" id="ARBA00004752"/>
    </source>
</evidence>
<evidence type="ECO:0000256" key="9">
    <source>
        <dbReference type="ARBA" id="ARBA00023288"/>
    </source>
</evidence>
<feature type="active site" description="Nucleophile" evidence="13">
    <location>
        <position position="351"/>
    </location>
</feature>
<feature type="active site" description="Proton donor/acceptor" evidence="13">
    <location>
        <position position="333"/>
    </location>
</feature>
<dbReference type="Gene3D" id="2.60.40.3780">
    <property type="match status" value="1"/>
</dbReference>
<keyword evidence="9" id="KW-0449">Lipoprotein</keyword>
<dbReference type="GO" id="GO:0008360">
    <property type="term" value="P:regulation of cell shape"/>
    <property type="evidence" value="ECO:0007669"/>
    <property type="project" value="UniProtKB-UniRule"/>
</dbReference>
<evidence type="ECO:0000256" key="11">
    <source>
        <dbReference type="ARBA" id="ARBA00023316"/>
    </source>
</evidence>
<reference evidence="17" key="1">
    <citation type="submission" date="2016-02" db="EMBL/GenBank/DDBJ databases">
        <authorList>
            <person name="Wen L."/>
            <person name="He K."/>
            <person name="Yang H."/>
        </authorList>
    </citation>
    <scope>NUCLEOTIDE SEQUENCE [LARGE SCALE GENOMIC DNA]</scope>
    <source>
        <strain evidence="17">JCM 15929</strain>
    </source>
</reference>
<keyword evidence="5 13" id="KW-0133">Cell shape</keyword>
<feature type="signal peptide" evidence="14">
    <location>
        <begin position="1"/>
        <end position="32"/>
    </location>
</feature>
<protein>
    <recommendedName>
        <fullName evidence="15">L,D-TPase catalytic domain-containing protein</fullName>
    </recommendedName>
</protein>
<dbReference type="GO" id="GO:0016746">
    <property type="term" value="F:acyltransferase activity"/>
    <property type="evidence" value="ECO:0007669"/>
    <property type="project" value="UniProtKB-KW"/>
</dbReference>
<evidence type="ECO:0000313" key="16">
    <source>
        <dbReference type="EMBL" id="KXP11891.1"/>
    </source>
</evidence>
<keyword evidence="11 13" id="KW-0961">Cell wall biogenesis/degradation</keyword>
<dbReference type="Proteomes" id="UP000070258">
    <property type="component" value="Unassembled WGS sequence"/>
</dbReference>
<evidence type="ECO:0000256" key="8">
    <source>
        <dbReference type="ARBA" id="ARBA00023139"/>
    </source>
</evidence>
<dbReference type="InterPro" id="IPR050979">
    <property type="entry name" value="LD-transpeptidase"/>
</dbReference>
<evidence type="ECO:0000256" key="2">
    <source>
        <dbReference type="ARBA" id="ARBA00022475"/>
    </source>
</evidence>
<dbReference type="PROSITE" id="PS51257">
    <property type="entry name" value="PROKAR_LIPOPROTEIN"/>
    <property type="match status" value="1"/>
</dbReference>
<dbReference type="FunFam" id="2.40.440.10:FF:000005">
    <property type="entry name" value="L,D-transpeptidase 2"/>
    <property type="match status" value="1"/>
</dbReference>
<evidence type="ECO:0000259" key="15">
    <source>
        <dbReference type="PROSITE" id="PS52029"/>
    </source>
</evidence>
<comment type="pathway">
    <text evidence="1 13">Cell wall biogenesis; peptidoglycan biosynthesis.</text>
</comment>
<keyword evidence="4 14" id="KW-0732">Signal</keyword>
<keyword evidence="2" id="KW-1003">Cell membrane</keyword>